<dbReference type="GO" id="GO:0046872">
    <property type="term" value="F:metal ion binding"/>
    <property type="evidence" value="ECO:0007669"/>
    <property type="project" value="UniProtKB-KW"/>
</dbReference>
<evidence type="ECO:0000256" key="2">
    <source>
        <dbReference type="ARBA" id="ARBA00022723"/>
    </source>
</evidence>
<feature type="binding site" evidence="4">
    <location>
        <position position="6"/>
    </location>
    <ligand>
        <name>a divalent metal cation</name>
        <dbReference type="ChEBI" id="CHEBI:60240"/>
        <label>1</label>
    </ligand>
</feature>
<reference evidence="5" key="1">
    <citation type="submission" date="2021-10" db="EMBL/GenBank/DDBJ databases">
        <title>Roseicella aerolatum sp. nov., isolated from aerosols of e-waste dismantling site.</title>
        <authorList>
            <person name="Qin T."/>
        </authorList>
    </citation>
    <scope>NUCLEOTIDE SEQUENCE</scope>
    <source>
        <strain evidence="5">GB24</strain>
    </source>
</reference>
<evidence type="ECO:0000256" key="3">
    <source>
        <dbReference type="ARBA" id="ARBA00022801"/>
    </source>
</evidence>
<dbReference type="GO" id="GO:0004536">
    <property type="term" value="F:DNA nuclease activity"/>
    <property type="evidence" value="ECO:0007669"/>
    <property type="project" value="InterPro"/>
</dbReference>
<dbReference type="InterPro" id="IPR015991">
    <property type="entry name" value="TatD/YcfH-like"/>
</dbReference>
<feature type="binding site" evidence="4">
    <location>
        <position position="8"/>
    </location>
    <ligand>
        <name>a divalent metal cation</name>
        <dbReference type="ChEBI" id="CHEBI:60240"/>
        <label>1</label>
    </ligand>
</feature>
<feature type="binding site" evidence="4">
    <location>
        <position position="92"/>
    </location>
    <ligand>
        <name>a divalent metal cation</name>
        <dbReference type="ChEBI" id="CHEBI:60240"/>
        <label>1</label>
    </ligand>
</feature>
<dbReference type="InterPro" id="IPR018228">
    <property type="entry name" value="DNase_TatD-rel_CS"/>
</dbReference>
<dbReference type="EMBL" id="JAJAQI010000009">
    <property type="protein sequence ID" value="MCB4821656.1"/>
    <property type="molecule type" value="Genomic_DNA"/>
</dbReference>
<feature type="binding site" evidence="4">
    <location>
        <position position="128"/>
    </location>
    <ligand>
        <name>a divalent metal cation</name>
        <dbReference type="ChEBI" id="CHEBI:60240"/>
        <label>2</label>
    </ligand>
</feature>
<dbReference type="PANTHER" id="PTHR46124:SF2">
    <property type="entry name" value="D-AMINOACYL-TRNA DEACYLASE"/>
    <property type="match status" value="1"/>
</dbReference>
<evidence type="ECO:0000313" key="6">
    <source>
        <dbReference type="Proteomes" id="UP001139311"/>
    </source>
</evidence>
<dbReference type="CDD" id="cd01310">
    <property type="entry name" value="TatD_DNAse"/>
    <property type="match status" value="1"/>
</dbReference>
<dbReference type="RefSeq" id="WP_226606715.1">
    <property type="nucleotide sequence ID" value="NZ_JAJAQI010000009.1"/>
</dbReference>
<dbReference type="PROSITE" id="PS01137">
    <property type="entry name" value="TATD_1"/>
    <property type="match status" value="1"/>
</dbReference>
<keyword evidence="3 5" id="KW-0378">Hydrolase</keyword>
<dbReference type="PANTHER" id="PTHR46124">
    <property type="entry name" value="D-AMINOACYL-TRNA DEACYLASE"/>
    <property type="match status" value="1"/>
</dbReference>
<dbReference type="FunFam" id="3.20.20.140:FF:000005">
    <property type="entry name" value="TatD family hydrolase"/>
    <property type="match status" value="1"/>
</dbReference>
<organism evidence="5 6">
    <name type="scientific">Roseicella aerolata</name>
    <dbReference type="NCBI Taxonomy" id="2883479"/>
    <lineage>
        <taxon>Bacteria</taxon>
        <taxon>Pseudomonadati</taxon>
        <taxon>Pseudomonadota</taxon>
        <taxon>Alphaproteobacteria</taxon>
        <taxon>Acetobacterales</taxon>
        <taxon>Roseomonadaceae</taxon>
        <taxon>Roseicella</taxon>
    </lineage>
</organism>
<dbReference type="Pfam" id="PF01026">
    <property type="entry name" value="TatD_DNase"/>
    <property type="match status" value="1"/>
</dbReference>
<protein>
    <submittedName>
        <fullName evidence="5">TatD family hydrolase</fullName>
    </submittedName>
</protein>
<dbReference type="Gene3D" id="3.20.20.140">
    <property type="entry name" value="Metal-dependent hydrolases"/>
    <property type="match status" value="1"/>
</dbReference>
<sequence>MLIDSHCHLDYYVEAEIEDIVARARAAGVGRMVTIGTRVQQAAAVKALAGRFPDVWGTVGVHPHNAGEEEGMPTVEEIAALADHRKVIGIGEAGLDYFYDKAPREAQQEGFRRHIRAARLTGLPLAIHARQADEDILAILQEERESGGSYDFLLHCFSSGAELARQAVAMGGYVSFSGILTFPKSPEIRAVAAELPADRILVETDSPYLAPVPLRGKRCEPGYVTHTARVLAETRGVSQAEIEATTTENFFRLFKKAA</sequence>
<comment type="similarity">
    <text evidence="1">Belongs to the metallo-dependent hydrolases superfamily. TatD-type hydrolase family.</text>
</comment>
<keyword evidence="2 4" id="KW-0479">Metal-binding</keyword>
<dbReference type="InterPro" id="IPR032466">
    <property type="entry name" value="Metal_Hydrolase"/>
</dbReference>
<evidence type="ECO:0000256" key="1">
    <source>
        <dbReference type="ARBA" id="ARBA00009275"/>
    </source>
</evidence>
<keyword evidence="6" id="KW-1185">Reference proteome</keyword>
<dbReference type="PIRSF" id="PIRSF005902">
    <property type="entry name" value="DNase_TatD"/>
    <property type="match status" value="1"/>
</dbReference>
<dbReference type="GO" id="GO:0016788">
    <property type="term" value="F:hydrolase activity, acting on ester bonds"/>
    <property type="evidence" value="ECO:0007669"/>
    <property type="project" value="InterPro"/>
</dbReference>
<feature type="binding site" evidence="4">
    <location>
        <position position="205"/>
    </location>
    <ligand>
        <name>a divalent metal cation</name>
        <dbReference type="ChEBI" id="CHEBI:60240"/>
        <label>1</label>
    </ligand>
</feature>
<dbReference type="SUPFAM" id="SSF51556">
    <property type="entry name" value="Metallo-dependent hydrolases"/>
    <property type="match status" value="1"/>
</dbReference>
<proteinExistence type="inferred from homology"/>
<name>A0A9X1ICF9_9PROT</name>
<accession>A0A9X1ICF9</accession>
<dbReference type="GO" id="GO:0005829">
    <property type="term" value="C:cytosol"/>
    <property type="evidence" value="ECO:0007669"/>
    <property type="project" value="TreeGrafter"/>
</dbReference>
<dbReference type="PROSITE" id="PS01090">
    <property type="entry name" value="TATD_2"/>
    <property type="match status" value="1"/>
</dbReference>
<dbReference type="PROSITE" id="PS01091">
    <property type="entry name" value="TATD_3"/>
    <property type="match status" value="1"/>
</dbReference>
<dbReference type="Proteomes" id="UP001139311">
    <property type="component" value="Unassembled WGS sequence"/>
</dbReference>
<comment type="caution">
    <text evidence="5">The sequence shown here is derived from an EMBL/GenBank/DDBJ whole genome shotgun (WGS) entry which is preliminary data.</text>
</comment>
<dbReference type="NCBIfam" id="TIGR00010">
    <property type="entry name" value="YchF/TatD family DNA exonuclease"/>
    <property type="match status" value="1"/>
</dbReference>
<evidence type="ECO:0000256" key="4">
    <source>
        <dbReference type="PIRSR" id="PIRSR005902-1"/>
    </source>
</evidence>
<gene>
    <name evidence="5" type="ORF">LHA35_07925</name>
</gene>
<evidence type="ECO:0000313" key="5">
    <source>
        <dbReference type="EMBL" id="MCB4821656.1"/>
    </source>
</evidence>
<dbReference type="AlphaFoldDB" id="A0A9X1ICF9"/>
<dbReference type="InterPro" id="IPR001130">
    <property type="entry name" value="TatD-like"/>
</dbReference>
<feature type="binding site" evidence="4">
    <location>
        <position position="155"/>
    </location>
    <ligand>
        <name>a divalent metal cation</name>
        <dbReference type="ChEBI" id="CHEBI:60240"/>
        <label>2</label>
    </ligand>
</feature>